<dbReference type="PANTHER" id="PTHR30558:SF3">
    <property type="entry name" value="BIOPOLYMER TRANSPORT PROTEIN EXBD-RELATED"/>
    <property type="match status" value="1"/>
</dbReference>
<gene>
    <name evidence="9" type="ORF">ACFOSU_11315</name>
</gene>
<evidence type="ECO:0000256" key="1">
    <source>
        <dbReference type="ARBA" id="ARBA00004162"/>
    </source>
</evidence>
<evidence type="ECO:0000313" key="10">
    <source>
        <dbReference type="Proteomes" id="UP001595462"/>
    </source>
</evidence>
<evidence type="ECO:0000256" key="2">
    <source>
        <dbReference type="ARBA" id="ARBA00005811"/>
    </source>
</evidence>
<keyword evidence="3" id="KW-1003">Cell membrane</keyword>
<evidence type="ECO:0000256" key="6">
    <source>
        <dbReference type="ARBA" id="ARBA00023136"/>
    </source>
</evidence>
<evidence type="ECO:0000256" key="5">
    <source>
        <dbReference type="ARBA" id="ARBA00022989"/>
    </source>
</evidence>
<feature type="transmembrane region" description="Helical" evidence="8">
    <location>
        <begin position="12"/>
        <end position="31"/>
    </location>
</feature>
<dbReference type="Gene3D" id="3.30.420.270">
    <property type="match status" value="1"/>
</dbReference>
<accession>A0ABV7ESI2</accession>
<dbReference type="PANTHER" id="PTHR30558">
    <property type="entry name" value="EXBD MEMBRANE COMPONENT OF PMF-DRIVEN MACROMOLECULE IMPORT SYSTEM"/>
    <property type="match status" value="1"/>
</dbReference>
<keyword evidence="7" id="KW-0653">Protein transport</keyword>
<evidence type="ECO:0000256" key="4">
    <source>
        <dbReference type="ARBA" id="ARBA00022692"/>
    </source>
</evidence>
<keyword evidence="4 7" id="KW-0812">Transmembrane</keyword>
<keyword evidence="5 8" id="KW-1133">Transmembrane helix</keyword>
<sequence length="133" mass="14727">MRFVRRGDNEPSINLTPLIDVVFILLIFFMVSTRFVDEQELTLELPAASAAQPEATPTDLTINVSRDGRYQIEGHVVPATQLVASLRALRAQYPQRSLRVRADGDARHQAVVRVMDAASTAGFARVDIATRAH</sequence>
<dbReference type="EMBL" id="JBHRSS010000004">
    <property type="protein sequence ID" value="MFC3104476.1"/>
    <property type="molecule type" value="Genomic_DNA"/>
</dbReference>
<comment type="caution">
    <text evidence="9">The sequence shown here is derived from an EMBL/GenBank/DDBJ whole genome shotgun (WGS) entry which is preliminary data.</text>
</comment>
<keyword evidence="6 8" id="KW-0472">Membrane</keyword>
<name>A0ABV7ESI2_9GAMM</name>
<dbReference type="InterPro" id="IPR003400">
    <property type="entry name" value="ExbD"/>
</dbReference>
<evidence type="ECO:0000256" key="7">
    <source>
        <dbReference type="RuleBase" id="RU003879"/>
    </source>
</evidence>
<organism evidence="9 10">
    <name type="scientific">Salinisphaera aquimarina</name>
    <dbReference type="NCBI Taxonomy" id="2094031"/>
    <lineage>
        <taxon>Bacteria</taxon>
        <taxon>Pseudomonadati</taxon>
        <taxon>Pseudomonadota</taxon>
        <taxon>Gammaproteobacteria</taxon>
        <taxon>Salinisphaerales</taxon>
        <taxon>Salinisphaeraceae</taxon>
        <taxon>Salinisphaera</taxon>
    </lineage>
</organism>
<comment type="subcellular location">
    <subcellularLocation>
        <location evidence="1">Cell membrane</location>
        <topology evidence="1">Single-pass membrane protein</topology>
    </subcellularLocation>
    <subcellularLocation>
        <location evidence="7">Cell membrane</location>
        <topology evidence="7">Single-pass type II membrane protein</topology>
    </subcellularLocation>
</comment>
<dbReference type="RefSeq" id="WP_380689647.1">
    <property type="nucleotide sequence ID" value="NZ_JBHRSS010000004.1"/>
</dbReference>
<keyword evidence="7" id="KW-0813">Transport</keyword>
<comment type="similarity">
    <text evidence="2 7">Belongs to the ExbD/TolR family.</text>
</comment>
<dbReference type="Proteomes" id="UP001595462">
    <property type="component" value="Unassembled WGS sequence"/>
</dbReference>
<evidence type="ECO:0000256" key="8">
    <source>
        <dbReference type="SAM" id="Phobius"/>
    </source>
</evidence>
<reference evidence="10" key="1">
    <citation type="journal article" date="2019" name="Int. J. Syst. Evol. Microbiol.">
        <title>The Global Catalogue of Microorganisms (GCM) 10K type strain sequencing project: providing services to taxonomists for standard genome sequencing and annotation.</title>
        <authorList>
            <consortium name="The Broad Institute Genomics Platform"/>
            <consortium name="The Broad Institute Genome Sequencing Center for Infectious Disease"/>
            <person name="Wu L."/>
            <person name="Ma J."/>
        </authorList>
    </citation>
    <scope>NUCLEOTIDE SEQUENCE [LARGE SCALE GENOMIC DNA]</scope>
    <source>
        <strain evidence="10">KCTC 52640</strain>
    </source>
</reference>
<proteinExistence type="inferred from homology"/>
<protein>
    <submittedName>
        <fullName evidence="9">ExbD/TolR family protein</fullName>
    </submittedName>
</protein>
<evidence type="ECO:0000313" key="9">
    <source>
        <dbReference type="EMBL" id="MFC3104476.1"/>
    </source>
</evidence>
<keyword evidence="10" id="KW-1185">Reference proteome</keyword>
<evidence type="ECO:0000256" key="3">
    <source>
        <dbReference type="ARBA" id="ARBA00022475"/>
    </source>
</evidence>
<dbReference type="Pfam" id="PF02472">
    <property type="entry name" value="ExbD"/>
    <property type="match status" value="1"/>
</dbReference>